<sequence length="545" mass="57325">MTRRWLRYTAALALLVGLPACGRSLSSATSAAPAALSPTAGLVATTPAGTKQVTSLTWAVYRDVNSLDPAFAFDYPENTAISLMCESLLRQQPDGSLAPGLATVTYPSSTSIVFTIRKGAAFWDGHPVTPADVVYSLDRQMNPATGGFYGQGFDRVKSIAATGADQVTITLKQPDYWLPGELASMGGVIIEKAFAEKQGKNYGTPAGSIMCTGAYKLKSWTPGVGVTAVAGKNYWDHSVHPMVQQIVLKGVPDPTSLTSGMLTGAIQGSYYFGLSTLSQLQKSKNVKVYQGPGWETDAFVVAANSGPLANVKVRQALSLALNRKSIISQVYDGAALMPRWLANPGAFGYGTQVFNTAYNGSAVMNQNLAAAKKLVQQAGAAGQTITLGTSSQIPSIAAETGAYQQAAEAIGLKVKLDSVSADNYINFFTSASARKGVDGWITVNYGDYADPAALLATVVLPNGSQNYDSYSNTQLTSLLQQARGTADLNARAALVAKAEQLAAKDLPWIPNAQPTNVLMMNDSITGATGSFAYMFAPWANTLGGK</sequence>
<evidence type="ECO:0000259" key="2">
    <source>
        <dbReference type="Pfam" id="PF00496"/>
    </source>
</evidence>
<reference evidence="3 4" key="1">
    <citation type="submission" date="2018-11" db="EMBL/GenBank/DDBJ databases">
        <title>Trebonia kvetii gen.nov., sp.nov., a novel acidophilic actinobacterium, and proposal of the new actinobacterial family Treboniaceae fam. nov.</title>
        <authorList>
            <person name="Rapoport D."/>
            <person name="Sagova-Mareckova M."/>
            <person name="Sedlacek I."/>
            <person name="Provaznik J."/>
            <person name="Kralova S."/>
            <person name="Pavlinic D."/>
            <person name="Benes V."/>
            <person name="Kopecky J."/>
        </authorList>
    </citation>
    <scope>NUCLEOTIDE SEQUENCE [LARGE SCALE GENOMIC DNA]</scope>
    <source>
        <strain evidence="3 4">15Tr583</strain>
    </source>
</reference>
<dbReference type="EMBL" id="RPFW01000004">
    <property type="protein sequence ID" value="TVZ03390.1"/>
    <property type="molecule type" value="Genomic_DNA"/>
</dbReference>
<dbReference type="InterPro" id="IPR039424">
    <property type="entry name" value="SBP_5"/>
</dbReference>
<protein>
    <submittedName>
        <fullName evidence="3">ABC transporter substrate-binding protein</fullName>
    </submittedName>
</protein>
<feature type="chain" id="PRO_5039480960" evidence="1">
    <location>
        <begin position="23"/>
        <end position="545"/>
    </location>
</feature>
<dbReference type="CDD" id="cd00995">
    <property type="entry name" value="PBP2_NikA_DppA_OppA_like"/>
    <property type="match status" value="1"/>
</dbReference>
<evidence type="ECO:0000256" key="1">
    <source>
        <dbReference type="SAM" id="SignalP"/>
    </source>
</evidence>
<dbReference type="OrthoDB" id="5243526at2"/>
<dbReference type="GO" id="GO:0042597">
    <property type="term" value="C:periplasmic space"/>
    <property type="evidence" value="ECO:0007669"/>
    <property type="project" value="UniProtKB-ARBA"/>
</dbReference>
<dbReference type="GO" id="GO:0043190">
    <property type="term" value="C:ATP-binding cassette (ABC) transporter complex"/>
    <property type="evidence" value="ECO:0007669"/>
    <property type="project" value="InterPro"/>
</dbReference>
<name>A0A6P2BWV1_9ACTN</name>
<dbReference type="Gene3D" id="3.10.105.10">
    <property type="entry name" value="Dipeptide-binding Protein, Domain 3"/>
    <property type="match status" value="1"/>
</dbReference>
<dbReference type="Pfam" id="PF00496">
    <property type="entry name" value="SBP_bac_5"/>
    <property type="match status" value="1"/>
</dbReference>
<dbReference type="GO" id="GO:1904680">
    <property type="term" value="F:peptide transmembrane transporter activity"/>
    <property type="evidence" value="ECO:0007669"/>
    <property type="project" value="TreeGrafter"/>
</dbReference>
<comment type="caution">
    <text evidence="3">The sequence shown here is derived from an EMBL/GenBank/DDBJ whole genome shotgun (WGS) entry which is preliminary data.</text>
</comment>
<accession>A0A6P2BWV1</accession>
<dbReference type="PANTHER" id="PTHR30290">
    <property type="entry name" value="PERIPLASMIC BINDING COMPONENT OF ABC TRANSPORTER"/>
    <property type="match status" value="1"/>
</dbReference>
<feature type="domain" description="Solute-binding protein family 5" evidence="2">
    <location>
        <begin position="98"/>
        <end position="464"/>
    </location>
</feature>
<dbReference type="GO" id="GO:0015833">
    <property type="term" value="P:peptide transport"/>
    <property type="evidence" value="ECO:0007669"/>
    <property type="project" value="TreeGrafter"/>
</dbReference>
<keyword evidence="1" id="KW-0732">Signal</keyword>
<proteinExistence type="predicted"/>
<dbReference type="PIRSF" id="PIRSF002741">
    <property type="entry name" value="MppA"/>
    <property type="match status" value="1"/>
</dbReference>
<dbReference type="RefSeq" id="WP_145856110.1">
    <property type="nucleotide sequence ID" value="NZ_RPFW01000004.1"/>
</dbReference>
<evidence type="ECO:0000313" key="3">
    <source>
        <dbReference type="EMBL" id="TVZ03390.1"/>
    </source>
</evidence>
<dbReference type="Gene3D" id="3.40.190.10">
    <property type="entry name" value="Periplasmic binding protein-like II"/>
    <property type="match status" value="1"/>
</dbReference>
<dbReference type="SUPFAM" id="SSF53850">
    <property type="entry name" value="Periplasmic binding protein-like II"/>
    <property type="match status" value="1"/>
</dbReference>
<keyword evidence="4" id="KW-1185">Reference proteome</keyword>
<gene>
    <name evidence="3" type="ORF">EAS64_23610</name>
</gene>
<dbReference type="AlphaFoldDB" id="A0A6P2BWV1"/>
<dbReference type="Proteomes" id="UP000460272">
    <property type="component" value="Unassembled WGS sequence"/>
</dbReference>
<dbReference type="InterPro" id="IPR000914">
    <property type="entry name" value="SBP_5_dom"/>
</dbReference>
<organism evidence="3 4">
    <name type="scientific">Trebonia kvetii</name>
    <dbReference type="NCBI Taxonomy" id="2480626"/>
    <lineage>
        <taxon>Bacteria</taxon>
        <taxon>Bacillati</taxon>
        <taxon>Actinomycetota</taxon>
        <taxon>Actinomycetes</taxon>
        <taxon>Streptosporangiales</taxon>
        <taxon>Treboniaceae</taxon>
        <taxon>Trebonia</taxon>
    </lineage>
</organism>
<evidence type="ECO:0000313" key="4">
    <source>
        <dbReference type="Proteomes" id="UP000460272"/>
    </source>
</evidence>
<dbReference type="Gene3D" id="3.90.76.10">
    <property type="entry name" value="Dipeptide-binding Protein, Domain 1"/>
    <property type="match status" value="1"/>
</dbReference>
<feature type="signal peptide" evidence="1">
    <location>
        <begin position="1"/>
        <end position="22"/>
    </location>
</feature>
<dbReference type="InterPro" id="IPR030678">
    <property type="entry name" value="Peptide/Ni-bd"/>
</dbReference>